<dbReference type="RefSeq" id="WP_379768570.1">
    <property type="nucleotide sequence ID" value="NZ_JBHSMZ010000004.1"/>
</dbReference>
<evidence type="ECO:0000256" key="1">
    <source>
        <dbReference type="SAM" id="SignalP"/>
    </source>
</evidence>
<dbReference type="Proteomes" id="UP001596086">
    <property type="component" value="Unassembled WGS sequence"/>
</dbReference>
<proteinExistence type="predicted"/>
<reference evidence="3" key="1">
    <citation type="journal article" date="2019" name="Int. J. Syst. Evol. Microbiol.">
        <title>The Global Catalogue of Microorganisms (GCM) 10K type strain sequencing project: providing services to taxonomists for standard genome sequencing and annotation.</title>
        <authorList>
            <consortium name="The Broad Institute Genomics Platform"/>
            <consortium name="The Broad Institute Genome Sequencing Center for Infectious Disease"/>
            <person name="Wu L."/>
            <person name="Ma J."/>
        </authorList>
    </citation>
    <scope>NUCLEOTIDE SEQUENCE [LARGE SCALE GENOMIC DNA]</scope>
    <source>
        <strain evidence="3">CGMCC 4.5798</strain>
    </source>
</reference>
<accession>A0ABW0RYM9</accession>
<feature type="chain" id="PRO_5046439152" evidence="1">
    <location>
        <begin position="24"/>
        <end position="257"/>
    </location>
</feature>
<dbReference type="EMBL" id="JBHSMZ010000004">
    <property type="protein sequence ID" value="MFC5548137.1"/>
    <property type="molecule type" value="Genomic_DNA"/>
</dbReference>
<name>A0ABW0RYM9_9BURK</name>
<protein>
    <submittedName>
        <fullName evidence="2">Uncharacterized protein</fullName>
    </submittedName>
</protein>
<organism evidence="2 3">
    <name type="scientific">Massilia aerilata</name>
    <dbReference type="NCBI Taxonomy" id="453817"/>
    <lineage>
        <taxon>Bacteria</taxon>
        <taxon>Pseudomonadati</taxon>
        <taxon>Pseudomonadota</taxon>
        <taxon>Betaproteobacteria</taxon>
        <taxon>Burkholderiales</taxon>
        <taxon>Oxalobacteraceae</taxon>
        <taxon>Telluria group</taxon>
        <taxon>Massilia</taxon>
    </lineage>
</organism>
<gene>
    <name evidence="2" type="ORF">ACFPO9_06375</name>
</gene>
<evidence type="ECO:0000313" key="3">
    <source>
        <dbReference type="Proteomes" id="UP001596086"/>
    </source>
</evidence>
<feature type="signal peptide" evidence="1">
    <location>
        <begin position="1"/>
        <end position="23"/>
    </location>
</feature>
<evidence type="ECO:0000313" key="2">
    <source>
        <dbReference type="EMBL" id="MFC5548137.1"/>
    </source>
</evidence>
<comment type="caution">
    <text evidence="2">The sequence shown here is derived from an EMBL/GenBank/DDBJ whole genome shotgun (WGS) entry which is preliminary data.</text>
</comment>
<sequence>MKQFGALPALACALAWMWTPHGAAQNQAPATQAAAPLTVKVSESKQFGELPYRPVIESFRLLQSYQPAEPRLVDVLVRAKYPFMSDAEQDAYMPQRWGVAIVSPSVDLNVPVRRGGYFVLPDVDGAYREKGSILFREPTTRPLYLYFSLRVGAGQRIRYADLGKASEQIDTLLGKISYFNRQLRHLKRDKHDAIKACFLDASGDILIDGKSVADGSIGNCKLLRIDPERMKSGDVIEFSGPLDIVTFAESGQQADPA</sequence>
<keyword evidence="3" id="KW-1185">Reference proteome</keyword>
<keyword evidence="1" id="KW-0732">Signal</keyword>